<feature type="transmembrane region" description="Helical" evidence="2">
    <location>
        <begin position="168"/>
        <end position="187"/>
    </location>
</feature>
<dbReference type="PANTHER" id="PTHR44825:SF1">
    <property type="entry name" value="DNAJ HOMOLOG SUBFAMILY C MEMBER 4"/>
    <property type="match status" value="1"/>
</dbReference>
<proteinExistence type="predicted"/>
<evidence type="ECO:0000259" key="3">
    <source>
        <dbReference type="PROSITE" id="PS50076"/>
    </source>
</evidence>
<keyword evidence="2" id="KW-1133">Transmembrane helix</keyword>
<dbReference type="PROSITE" id="PS50076">
    <property type="entry name" value="DNAJ_2"/>
    <property type="match status" value="2"/>
</dbReference>
<sequence>MVPSRLRLLVSARRTTRMLLLVKGRLFRKRNYYEILGVNRDASDEEIRAAFVRRSQQLHPDGMAYSPELKKSRDRYVPTLSPTEQFMELKLAYDVLRKPEKRREYDRELRWGRGELRSDELADVTVTAEDINDLRMGHKILHGDLLPQYEHFFDPSAADARERRSKRIIFTAIIFVVVIVFADGVYIKYQLSKDKNDTSKRPKSVEGHRFDEMRYSNGERAQLLLIRPMRHTQRISIHYRNDARTHYEVLGVRRDASLKEIKNAFYTLSKKYHPDVAGSSISSASTTNFMVIKDAYDVLRDPEKRRAYDQQISIQNAFNFESPFHEGPFTSPFNVRHRTRAQPPRQSYTEAEYQRMFDQFRRRYDSEAYQAFQEEMRQRAWDEQLRRRAEFLRRQSARYSSRRGFSRQRTDGAYSSRFDFTNDFAYNFELLNKILAIYLVVFFAVAITSGVYQRMGDFRFVSESTAAQENKEEERKRIDDMVMHPPVRRPSGD</sequence>
<dbReference type="InterPro" id="IPR052763">
    <property type="entry name" value="DnaJ_C4"/>
</dbReference>
<dbReference type="PANTHER" id="PTHR44825">
    <property type="match status" value="1"/>
</dbReference>
<keyword evidence="4" id="KW-1185">Reference proteome</keyword>
<feature type="transmembrane region" description="Helical" evidence="2">
    <location>
        <begin position="434"/>
        <end position="452"/>
    </location>
</feature>
<evidence type="ECO:0000313" key="4">
    <source>
        <dbReference type="Proteomes" id="UP000036681"/>
    </source>
</evidence>
<organism evidence="4 5">
    <name type="scientific">Ascaris lumbricoides</name>
    <name type="common">Giant roundworm</name>
    <dbReference type="NCBI Taxonomy" id="6252"/>
    <lineage>
        <taxon>Eukaryota</taxon>
        <taxon>Metazoa</taxon>
        <taxon>Ecdysozoa</taxon>
        <taxon>Nematoda</taxon>
        <taxon>Chromadorea</taxon>
        <taxon>Rhabditida</taxon>
        <taxon>Spirurina</taxon>
        <taxon>Ascaridomorpha</taxon>
        <taxon>Ascaridoidea</taxon>
        <taxon>Ascarididae</taxon>
        <taxon>Ascaris</taxon>
    </lineage>
</organism>
<feature type="region of interest" description="Disordered" evidence="1">
    <location>
        <begin position="466"/>
        <end position="493"/>
    </location>
</feature>
<dbReference type="Proteomes" id="UP000036681">
    <property type="component" value="Unplaced"/>
</dbReference>
<dbReference type="PRINTS" id="PR00625">
    <property type="entry name" value="JDOMAIN"/>
</dbReference>
<dbReference type="SMART" id="SM00271">
    <property type="entry name" value="DnaJ"/>
    <property type="match status" value="2"/>
</dbReference>
<evidence type="ECO:0000256" key="1">
    <source>
        <dbReference type="SAM" id="MobiDB-lite"/>
    </source>
</evidence>
<dbReference type="InterPro" id="IPR018253">
    <property type="entry name" value="DnaJ_domain_CS"/>
</dbReference>
<name>A0A9J2PB64_ASCLU</name>
<keyword evidence="2" id="KW-0812">Transmembrane</keyword>
<dbReference type="InterPro" id="IPR001623">
    <property type="entry name" value="DnaJ_domain"/>
</dbReference>
<dbReference type="CDD" id="cd06257">
    <property type="entry name" value="DnaJ"/>
    <property type="match status" value="2"/>
</dbReference>
<reference evidence="5" key="1">
    <citation type="submission" date="2023-03" db="UniProtKB">
        <authorList>
            <consortium name="WormBaseParasite"/>
        </authorList>
    </citation>
    <scope>IDENTIFICATION</scope>
</reference>
<dbReference type="Gene3D" id="1.10.287.110">
    <property type="entry name" value="DnaJ domain"/>
    <property type="match status" value="2"/>
</dbReference>
<dbReference type="Pfam" id="PF00226">
    <property type="entry name" value="DnaJ"/>
    <property type="match status" value="2"/>
</dbReference>
<dbReference type="SUPFAM" id="SSF46565">
    <property type="entry name" value="Chaperone J-domain"/>
    <property type="match status" value="2"/>
</dbReference>
<dbReference type="PROSITE" id="PS00636">
    <property type="entry name" value="DNAJ_1"/>
    <property type="match status" value="1"/>
</dbReference>
<dbReference type="WBParaSite" id="ALUE_0000664301-mRNA-1">
    <property type="protein sequence ID" value="ALUE_0000664301-mRNA-1"/>
    <property type="gene ID" value="ALUE_0000664301"/>
</dbReference>
<feature type="domain" description="J" evidence="3">
    <location>
        <begin position="31"/>
        <end position="109"/>
    </location>
</feature>
<dbReference type="AlphaFoldDB" id="A0A9J2PB64"/>
<accession>A0A9J2PB64</accession>
<feature type="compositionally biased region" description="Basic and acidic residues" evidence="1">
    <location>
        <begin position="469"/>
        <end position="482"/>
    </location>
</feature>
<feature type="domain" description="J" evidence="3">
    <location>
        <begin position="245"/>
        <end position="312"/>
    </location>
</feature>
<protein>
    <submittedName>
        <fullName evidence="5">J domain-containing protein</fullName>
    </submittedName>
</protein>
<evidence type="ECO:0000256" key="2">
    <source>
        <dbReference type="SAM" id="Phobius"/>
    </source>
</evidence>
<evidence type="ECO:0000313" key="5">
    <source>
        <dbReference type="WBParaSite" id="ALUE_0000664301-mRNA-1"/>
    </source>
</evidence>
<dbReference type="InterPro" id="IPR036869">
    <property type="entry name" value="J_dom_sf"/>
</dbReference>
<keyword evidence="2" id="KW-0472">Membrane</keyword>